<dbReference type="Pfam" id="PF00782">
    <property type="entry name" value="DSPc"/>
    <property type="match status" value="1"/>
</dbReference>
<name>A0A4P7SFB5_9CELL</name>
<sequence length="164" mass="17376">MSAPTVNMTTDPVELPGVDPADPPTELLPGQLWQGGCPVDFDWVRATGIGAVIDFADADALAPADDIDGLVYLKSPLVDGDDLPDPAVTLRLATLVAGLIADGYRVLVHCTFGRNRSGLMASLVVREVLGVTGAEALAHVQSHRRRTVNNEAFAAWLRTLPAPR</sequence>
<keyword evidence="3" id="KW-1185">Reference proteome</keyword>
<dbReference type="SUPFAM" id="SSF52799">
    <property type="entry name" value="(Phosphotyrosine protein) phosphatases II"/>
    <property type="match status" value="1"/>
</dbReference>
<evidence type="ECO:0000259" key="1">
    <source>
        <dbReference type="PROSITE" id="PS50056"/>
    </source>
</evidence>
<feature type="domain" description="Tyrosine specific protein phosphatases" evidence="1">
    <location>
        <begin position="90"/>
        <end position="151"/>
    </location>
</feature>
<dbReference type="AlphaFoldDB" id="A0A4P7SFB5"/>
<dbReference type="OrthoDB" id="4866748at2"/>
<dbReference type="PROSITE" id="PS50056">
    <property type="entry name" value="TYR_PHOSPHATASE_2"/>
    <property type="match status" value="1"/>
</dbReference>
<dbReference type="InterPro" id="IPR029021">
    <property type="entry name" value="Prot-tyrosine_phosphatase-like"/>
</dbReference>
<dbReference type="InterPro" id="IPR000340">
    <property type="entry name" value="Dual-sp_phosphatase_cat-dom"/>
</dbReference>
<dbReference type="InterPro" id="IPR000387">
    <property type="entry name" value="Tyr_Pase_dom"/>
</dbReference>
<dbReference type="PROSITE" id="PS00383">
    <property type="entry name" value="TYR_PHOSPHATASE_1"/>
    <property type="match status" value="1"/>
</dbReference>
<dbReference type="Gene3D" id="3.90.190.10">
    <property type="entry name" value="Protein tyrosine phosphatase superfamily"/>
    <property type="match status" value="1"/>
</dbReference>
<protein>
    <recommendedName>
        <fullName evidence="1">Tyrosine specific protein phosphatases domain-containing protein</fullName>
    </recommendedName>
</protein>
<dbReference type="InterPro" id="IPR016130">
    <property type="entry name" value="Tyr_Pase_AS"/>
</dbReference>
<evidence type="ECO:0000313" key="2">
    <source>
        <dbReference type="EMBL" id="QCB92228.1"/>
    </source>
</evidence>
<accession>A0A4P7SFB5</accession>
<evidence type="ECO:0000313" key="3">
    <source>
        <dbReference type="Proteomes" id="UP000296469"/>
    </source>
</evidence>
<proteinExistence type="predicted"/>
<dbReference type="EMBL" id="CP039291">
    <property type="protein sequence ID" value="QCB92228.1"/>
    <property type="molecule type" value="Genomic_DNA"/>
</dbReference>
<dbReference type="RefSeq" id="WP_135974949.1">
    <property type="nucleotide sequence ID" value="NZ_CP039291.1"/>
</dbReference>
<dbReference type="Proteomes" id="UP000296469">
    <property type="component" value="Chromosome"/>
</dbReference>
<reference evidence="2 3" key="1">
    <citation type="submission" date="2019-04" db="EMBL/GenBank/DDBJ databases">
        <title>Isolation and identification of Cellulomonas shaoxiangyii sp. Nov. isolated from feces of the Tibetan antelopes (Pantholops hodgsonii) in the Qinghai-Tibet plateau of China.</title>
        <authorList>
            <person name="Tian Z."/>
        </authorList>
    </citation>
    <scope>NUCLEOTIDE SEQUENCE [LARGE SCALE GENOMIC DNA]</scope>
    <source>
        <strain evidence="2 3">Z28</strain>
    </source>
</reference>
<gene>
    <name evidence="2" type="ORF">E5225_00320</name>
</gene>
<dbReference type="KEGG" id="celz:E5225_00320"/>
<organism evidence="2 3">
    <name type="scientific">Cellulomonas shaoxiangyii</name>
    <dbReference type="NCBI Taxonomy" id="2566013"/>
    <lineage>
        <taxon>Bacteria</taxon>
        <taxon>Bacillati</taxon>
        <taxon>Actinomycetota</taxon>
        <taxon>Actinomycetes</taxon>
        <taxon>Micrococcales</taxon>
        <taxon>Cellulomonadaceae</taxon>
        <taxon>Cellulomonas</taxon>
    </lineage>
</organism>